<dbReference type="EMBL" id="AP029172">
    <property type="protein sequence ID" value="BFD47856.1"/>
    <property type="molecule type" value="Genomic_DNA"/>
</dbReference>
<organism evidence="1">
    <name type="scientific">Wolbachia endosymbiont of Sergentomyia squamirostris</name>
    <dbReference type="NCBI Taxonomy" id="3113640"/>
    <lineage>
        <taxon>Bacteria</taxon>
        <taxon>Pseudomonadati</taxon>
        <taxon>Pseudomonadota</taxon>
        <taxon>Alphaproteobacteria</taxon>
        <taxon>Rickettsiales</taxon>
        <taxon>Anaplasmataceae</taxon>
        <taxon>Wolbachieae</taxon>
        <taxon>Wolbachia</taxon>
    </lineage>
</organism>
<proteinExistence type="predicted"/>
<reference evidence="1" key="1">
    <citation type="submission" date="2024-01" db="EMBL/GenBank/DDBJ databases">
        <title>Sequencing the genomes of a sandfly, Sergentomyia squamirostris, and its two endosymbionts.</title>
        <authorList>
            <person name="Itokawa K."/>
            <person name="Sanjoba C."/>
        </authorList>
    </citation>
    <scope>NUCLEOTIDE SEQUENCE</scope>
    <source>
        <strain evidence="1">WSSQ</strain>
    </source>
</reference>
<evidence type="ECO:0000313" key="1">
    <source>
        <dbReference type="EMBL" id="BFD47856.1"/>
    </source>
</evidence>
<protein>
    <submittedName>
        <fullName evidence="1">Uncharacterized protein</fullName>
    </submittedName>
</protein>
<gene>
    <name evidence="1" type="ORF">DMENIID0003_09300</name>
</gene>
<name>A0AAT9GDS6_9RICK</name>
<sequence>MKMDPIINYQNNINLISAIVDIKLTLAYNNAISIKKKLFRMIDIAVISTTTCVEKLLNAKTLLYTSFDLDTMQHNITLIQNNSV</sequence>
<accession>A0AAT9GDS6</accession>
<dbReference type="AlphaFoldDB" id="A0AAT9GDS6"/>